<evidence type="ECO:0000313" key="1">
    <source>
        <dbReference type="EMBL" id="SPC38308.1"/>
    </source>
</evidence>
<protein>
    <submittedName>
        <fullName evidence="1">Uncharacterized protein</fullName>
    </submittedName>
</protein>
<keyword evidence="2" id="KW-1185">Reference proteome</keyword>
<reference evidence="1" key="1">
    <citation type="submission" date="2018-01" db="EMBL/GenBank/DDBJ databases">
        <authorList>
            <person name="Chaillou S."/>
        </authorList>
    </citation>
    <scope>NUCLEOTIDE SEQUENCE [LARGE SCALE GENOMIC DNA]</scope>
    <source>
        <strain evidence="1">MFPC41A2801</strain>
    </source>
</reference>
<dbReference type="AlphaFoldDB" id="A0A2N9DV28"/>
<organism evidence="1 2">
    <name type="scientific">Latilactobacillus fuchuensis</name>
    <dbReference type="NCBI Taxonomy" id="164393"/>
    <lineage>
        <taxon>Bacteria</taxon>
        <taxon>Bacillati</taxon>
        <taxon>Bacillota</taxon>
        <taxon>Bacilli</taxon>
        <taxon>Lactobacillales</taxon>
        <taxon>Lactobacillaceae</taxon>
        <taxon>Latilactobacillus</taxon>
    </lineage>
</organism>
<accession>A0A2N9DV28</accession>
<sequence length="53" mass="6172">MVQLRNLAAAKAKIVKQTERLLSLHRIILLQNIYWRIYLCHVTQAPNGNFLVV</sequence>
<proteinExistence type="predicted"/>
<dbReference type="EMBL" id="OGVC01000015">
    <property type="protein sequence ID" value="SPC38308.1"/>
    <property type="molecule type" value="Genomic_DNA"/>
</dbReference>
<comment type="caution">
    <text evidence="1">The sequence shown here is derived from an EMBL/GenBank/DDBJ whole genome shotgun (WGS) entry which is preliminary data.</text>
</comment>
<name>A0A2N9DV28_9LACO</name>
<gene>
    <name evidence="1" type="ORF">LFUMFP_220069</name>
</gene>
<evidence type="ECO:0000313" key="2">
    <source>
        <dbReference type="Proteomes" id="UP000238739"/>
    </source>
</evidence>
<dbReference type="Proteomes" id="UP000238739">
    <property type="component" value="Unassembled WGS sequence"/>
</dbReference>